<gene>
    <name evidence="2" type="ORF">GLP15_487</name>
</gene>
<feature type="region of interest" description="Disordered" evidence="1">
    <location>
        <begin position="173"/>
        <end position="202"/>
    </location>
</feature>
<sequence>MPARRASPRPKTRQLQTETQAPQATPEGASPRGSLPSKRTRPHTTRPRCTKIVASRDFEAVPGLTGHVKYEYTTSIKFLPPSYFQYRYKSATRQISVTPSVHHLAEHSPPASPRRSAKSTKQPRAKAVTTEPKLSLKQDKNDQNEMVIRHKCTGVQFSDALVPILVPADKSSPKEILHDNSPYKSLDPITSPGSLSSTTSKRLRPRADCGLLQSSNMIFEPCPPNSVNCKQGPLLSSLLAKGTLDNLQSLNLTAVENPSLATLAKRQAHHARVVWDEEPERDDEKNPSLFSSIVQFPPPVIQPTILAARRARSAETLTVSQDVDDSLLDFMFVDL</sequence>
<feature type="compositionally biased region" description="Basic residues" evidence="1">
    <location>
        <begin position="115"/>
        <end position="124"/>
    </location>
</feature>
<feature type="compositionally biased region" description="Basic residues" evidence="1">
    <location>
        <begin position="38"/>
        <end position="49"/>
    </location>
</feature>
<evidence type="ECO:0000256" key="1">
    <source>
        <dbReference type="SAM" id="MobiDB-lite"/>
    </source>
</evidence>
<dbReference type="AlphaFoldDB" id="E1F6G1"/>
<feature type="region of interest" description="Disordered" evidence="1">
    <location>
        <begin position="100"/>
        <end position="140"/>
    </location>
</feature>
<feature type="compositionally biased region" description="Polar residues" evidence="1">
    <location>
        <begin position="13"/>
        <end position="23"/>
    </location>
</feature>
<dbReference type="VEuPathDB" id="GiardiaDB:GLP15_487"/>
<name>E1F6G1_GIAIA</name>
<protein>
    <submittedName>
        <fullName evidence="2">Uncharacterized protein</fullName>
    </submittedName>
</protein>
<proteinExistence type="predicted"/>
<dbReference type="EMBL" id="ACVC01000199">
    <property type="protein sequence ID" value="EFO61941.1"/>
    <property type="molecule type" value="Genomic_DNA"/>
</dbReference>
<dbReference type="OMA" id="PRCTKIV"/>
<evidence type="ECO:0000313" key="2">
    <source>
        <dbReference type="EMBL" id="EFO61941.1"/>
    </source>
</evidence>
<dbReference type="OrthoDB" id="10258218at2759"/>
<accession>E1F6G1</accession>
<organism evidence="2 3">
    <name type="scientific">Giardia intestinalis (strain P15)</name>
    <name type="common">Giardia lamblia</name>
    <dbReference type="NCBI Taxonomy" id="658858"/>
    <lineage>
        <taxon>Eukaryota</taxon>
        <taxon>Metamonada</taxon>
        <taxon>Diplomonadida</taxon>
        <taxon>Hexamitidae</taxon>
        <taxon>Giardiinae</taxon>
        <taxon>Giardia</taxon>
    </lineage>
</organism>
<reference evidence="2 3" key="1">
    <citation type="journal article" date="2010" name="BMC Genomics">
        <title>Genome analysis and comparative genomics of a Giardia intestinalis assemblage E isolate.</title>
        <authorList>
            <person name="Jerlstrom-Hultqvist J."/>
            <person name="Franzen O."/>
            <person name="Ankarklev J."/>
            <person name="Xu F."/>
            <person name="Nohynkova E."/>
            <person name="Andersson J.O."/>
            <person name="Svard S.G."/>
            <person name="Andersson B."/>
        </authorList>
    </citation>
    <scope>NUCLEOTIDE SEQUENCE [LARGE SCALE GENOMIC DNA]</scope>
    <source>
        <strain evidence="2 3">P15</strain>
    </source>
</reference>
<evidence type="ECO:0000313" key="3">
    <source>
        <dbReference type="Proteomes" id="UP000008974"/>
    </source>
</evidence>
<feature type="compositionally biased region" description="Polar residues" evidence="1">
    <location>
        <begin position="191"/>
        <end position="200"/>
    </location>
</feature>
<feature type="region of interest" description="Disordered" evidence="1">
    <location>
        <begin position="1"/>
        <end position="55"/>
    </location>
</feature>
<feature type="compositionally biased region" description="Basic residues" evidence="1">
    <location>
        <begin position="1"/>
        <end position="12"/>
    </location>
</feature>
<dbReference type="Proteomes" id="UP000008974">
    <property type="component" value="Unassembled WGS sequence"/>
</dbReference>
<comment type="caution">
    <text evidence="2">The sequence shown here is derived from an EMBL/GenBank/DDBJ whole genome shotgun (WGS) entry which is preliminary data.</text>
</comment>